<reference evidence="1" key="1">
    <citation type="submission" date="2018-02" db="EMBL/GenBank/DDBJ databases">
        <title>Rhizophora mucronata_Transcriptome.</title>
        <authorList>
            <person name="Meera S.P."/>
            <person name="Sreeshan A."/>
            <person name="Augustine A."/>
        </authorList>
    </citation>
    <scope>NUCLEOTIDE SEQUENCE</scope>
    <source>
        <tissue evidence="1">Leaf</tissue>
    </source>
</reference>
<dbReference type="AlphaFoldDB" id="A0A2P2Q600"/>
<organism evidence="1">
    <name type="scientific">Rhizophora mucronata</name>
    <name type="common">Asiatic mangrove</name>
    <dbReference type="NCBI Taxonomy" id="61149"/>
    <lineage>
        <taxon>Eukaryota</taxon>
        <taxon>Viridiplantae</taxon>
        <taxon>Streptophyta</taxon>
        <taxon>Embryophyta</taxon>
        <taxon>Tracheophyta</taxon>
        <taxon>Spermatophyta</taxon>
        <taxon>Magnoliopsida</taxon>
        <taxon>eudicotyledons</taxon>
        <taxon>Gunneridae</taxon>
        <taxon>Pentapetalae</taxon>
        <taxon>rosids</taxon>
        <taxon>fabids</taxon>
        <taxon>Malpighiales</taxon>
        <taxon>Rhizophoraceae</taxon>
        <taxon>Rhizophora</taxon>
    </lineage>
</organism>
<name>A0A2P2Q600_RHIMU</name>
<sequence length="29" mass="3517">MFHIHTLIRDLMNKFANDQKSNKKQLKNC</sequence>
<proteinExistence type="predicted"/>
<accession>A0A2P2Q600</accession>
<dbReference type="EMBL" id="GGEC01081928">
    <property type="protein sequence ID" value="MBX62412.1"/>
    <property type="molecule type" value="Transcribed_RNA"/>
</dbReference>
<evidence type="ECO:0000313" key="1">
    <source>
        <dbReference type="EMBL" id="MBX62412.1"/>
    </source>
</evidence>
<protein>
    <submittedName>
        <fullName evidence="1">Uncharacterized protein</fullName>
    </submittedName>
</protein>